<keyword evidence="9" id="KW-0520">NAD</keyword>
<comment type="catalytic activity">
    <reaction evidence="14">
        <text>a di-trans,poly-cis-polyprenol + NAD(+) = a di-trans,poly-cis-polyprenal + NADH + H(+)</text>
        <dbReference type="Rhea" id="RHEA:80719"/>
        <dbReference type="Rhea" id="RHEA-COMP:19496"/>
        <dbReference type="Rhea" id="RHEA-COMP:19536"/>
        <dbReference type="ChEBI" id="CHEBI:15378"/>
        <dbReference type="ChEBI" id="CHEBI:57540"/>
        <dbReference type="ChEBI" id="CHEBI:57945"/>
        <dbReference type="ChEBI" id="CHEBI:67132"/>
        <dbReference type="ChEBI" id="CHEBI:231623"/>
        <dbReference type="EC" id="1.1.1.441"/>
    </reaction>
    <physiologicalReaction direction="left-to-right" evidence="14">
        <dbReference type="Rhea" id="RHEA:80720"/>
    </physiologicalReaction>
</comment>
<dbReference type="EC" id="1.1.1.441" evidence="17"/>
<evidence type="ECO:0000256" key="5">
    <source>
        <dbReference type="ARBA" id="ARBA00022525"/>
    </source>
</evidence>
<evidence type="ECO:0000256" key="16">
    <source>
        <dbReference type="ARBA" id="ARBA00093253"/>
    </source>
</evidence>
<dbReference type="InterPro" id="IPR002347">
    <property type="entry name" value="SDR_fam"/>
</dbReference>
<dbReference type="Gene3D" id="3.40.50.720">
    <property type="entry name" value="NAD(P)-binding Rossmann-like Domain"/>
    <property type="match status" value="1"/>
</dbReference>
<dbReference type="GO" id="GO:0005811">
    <property type="term" value="C:lipid droplet"/>
    <property type="evidence" value="ECO:0000266"/>
    <property type="project" value="RGD"/>
</dbReference>
<dbReference type="RGD" id="1305017">
    <property type="gene designation" value="Dhrsx"/>
</dbReference>
<comment type="catalytic activity">
    <reaction evidence="15">
        <text>a di-trans,poly-cis-dolichol + NADP(+) = a di-trans,poly-cis-dolichal + NADPH + H(+)</text>
        <dbReference type="Rhea" id="RHEA:80731"/>
        <dbReference type="Rhea" id="RHEA-COMP:19495"/>
        <dbReference type="Rhea" id="RHEA-COMP:19537"/>
        <dbReference type="ChEBI" id="CHEBI:15378"/>
        <dbReference type="ChEBI" id="CHEBI:16091"/>
        <dbReference type="ChEBI" id="CHEBI:57783"/>
        <dbReference type="ChEBI" id="CHEBI:58349"/>
        <dbReference type="ChEBI" id="CHEBI:231637"/>
        <dbReference type="EC" id="1.1.1.441"/>
    </reaction>
    <physiologicalReaction direction="right-to-left" evidence="15">
        <dbReference type="Rhea" id="RHEA:80733"/>
    </physiologicalReaction>
</comment>
<evidence type="ECO:0000256" key="2">
    <source>
        <dbReference type="ARBA" id="ARBA00004613"/>
    </source>
</evidence>
<dbReference type="Reactome" id="R-RNO-446199">
    <property type="pathway name" value="Synthesis of dolichyl-phosphate"/>
</dbReference>
<dbReference type="GO" id="GO:0160197">
    <property type="term" value="F:dolichal reductase (NADPH) activity"/>
    <property type="evidence" value="ECO:0000266"/>
    <property type="project" value="RGD"/>
</dbReference>
<evidence type="ECO:0000256" key="15">
    <source>
        <dbReference type="ARBA" id="ARBA00093233"/>
    </source>
</evidence>
<evidence type="ECO:0000256" key="12">
    <source>
        <dbReference type="ARBA" id="ARBA00082366"/>
    </source>
</evidence>
<gene>
    <name evidence="18 20" type="primary">Dhrsx</name>
</gene>
<evidence type="ECO:0000256" key="4">
    <source>
        <dbReference type="ARBA" id="ARBA00006484"/>
    </source>
</evidence>
<evidence type="ECO:0000256" key="11">
    <source>
        <dbReference type="ARBA" id="ARBA00074632"/>
    </source>
</evidence>
<dbReference type="AGR" id="RGD:1305017"/>
<evidence type="ECO:0000256" key="13">
    <source>
        <dbReference type="ARBA" id="ARBA00093184"/>
    </source>
</evidence>
<dbReference type="AlphaFoldDB" id="A0A8J8YGQ6"/>
<dbReference type="PhosphoSitePlus" id="A0A8J8YGQ6"/>
<comment type="similarity">
    <text evidence="4">Belongs to the short-chain dehydrogenases/reductases (SDR) family.</text>
</comment>
<reference evidence="18" key="2">
    <citation type="submission" date="2025-08" db="UniProtKB">
        <authorList>
            <consortium name="Ensembl"/>
        </authorList>
    </citation>
    <scope>IDENTIFICATION</scope>
    <source>
        <strain evidence="18">Brown Norway</strain>
    </source>
</reference>
<keyword evidence="6" id="KW-0551">Lipid droplet</keyword>
<comment type="pathway">
    <text evidence="3">Protein modification; protein glycosylation.</text>
</comment>
<evidence type="ECO:0000256" key="10">
    <source>
        <dbReference type="ARBA" id="ARBA00057816"/>
    </source>
</evidence>
<dbReference type="PRINTS" id="PR00081">
    <property type="entry name" value="GDHRDH"/>
</dbReference>
<dbReference type="HOGENOM" id="CLU_010194_44_5_1"/>
<dbReference type="GO" id="GO:0010508">
    <property type="term" value="P:positive regulation of autophagy"/>
    <property type="evidence" value="ECO:0000266"/>
    <property type="project" value="RGD"/>
</dbReference>
<dbReference type="SUPFAM" id="SSF51735">
    <property type="entry name" value="NAD(P)-binding Rossmann-fold domains"/>
    <property type="match status" value="1"/>
</dbReference>
<evidence type="ECO:0000256" key="6">
    <source>
        <dbReference type="ARBA" id="ARBA00022677"/>
    </source>
</evidence>
<dbReference type="InterPro" id="IPR036291">
    <property type="entry name" value="NAD(P)-bd_dom_sf"/>
</dbReference>
<comment type="function">
    <text evidence="10">Oxidoreductase that plays a key role in early steps of protein N-linked glycosylation by mediating two non-consecutive steps in dolichol biosynthesis. Acts both as a NAD(+)-dependent dehydrogenase and as a NADPH-dependent reductase during the conversion of polyprenol into dolichol. First catalyzes the NAD(+)-dependent dehydrogenation of polyprenol into polyprenal; polyprenal is then reduced into dolichal by SRD5A3. It then catalyzes the NADPH-dependent reduction of dolichal into dolichol. May also acts as a positive regulator of starvation-induced autophagy.</text>
</comment>
<keyword evidence="7" id="KW-0521">NADP</keyword>
<reference evidence="18" key="3">
    <citation type="submission" date="2025-09" db="UniProtKB">
        <authorList>
            <consortium name="Ensembl"/>
        </authorList>
    </citation>
    <scope>IDENTIFICATION</scope>
    <source>
        <strain evidence="18">Brown Norway</strain>
    </source>
</reference>
<dbReference type="FunCoup" id="A0A8J8YGQ6">
    <property type="interactions" value="1"/>
</dbReference>
<accession>A0A8J8YGQ6</accession>
<evidence type="ECO:0007829" key="21">
    <source>
        <dbReference type="PeptideAtlas" id="A0A8J8YGQ6"/>
    </source>
</evidence>
<dbReference type="PANTHER" id="PTHR24320:SF264">
    <property type="entry name" value="DEHYDROGENASE_REDUCTASE SDR FAMILY MEMBER ON CHROMOSOME X"/>
    <property type="match status" value="1"/>
</dbReference>
<keyword evidence="8" id="KW-0560">Oxidoreductase</keyword>
<reference evidence="18" key="1">
    <citation type="submission" date="2024-01" db="EMBL/GenBank/DDBJ databases">
        <title>GRCr8: a new rat reference genome assembly contstructed from accurate long reads and long range scaffolding.</title>
        <authorList>
            <person name="Doris P.A."/>
            <person name="Kalbfleisch T."/>
            <person name="Li K."/>
            <person name="Howe K."/>
            <person name="Wood J."/>
        </authorList>
    </citation>
    <scope>NUCLEOTIDE SEQUENCE [LARGE SCALE GENOMIC DNA]</scope>
    <source>
        <strain evidence="18">Brown Norway</strain>
    </source>
</reference>
<organism evidence="18 19">
    <name type="scientific">Rattus norvegicus</name>
    <name type="common">Rat</name>
    <dbReference type="NCBI Taxonomy" id="10116"/>
    <lineage>
        <taxon>Eukaryota</taxon>
        <taxon>Metazoa</taxon>
        <taxon>Chordata</taxon>
        <taxon>Craniata</taxon>
        <taxon>Vertebrata</taxon>
        <taxon>Euteleostomi</taxon>
        <taxon>Mammalia</taxon>
        <taxon>Eutheria</taxon>
        <taxon>Euarchontoglires</taxon>
        <taxon>Glires</taxon>
        <taxon>Rodentia</taxon>
        <taxon>Myomorpha</taxon>
        <taxon>Muroidea</taxon>
        <taxon>Muridae</taxon>
        <taxon>Murinae</taxon>
        <taxon>Rattus</taxon>
    </lineage>
</organism>
<dbReference type="CTD" id="207063"/>
<keyword evidence="19" id="KW-1185">Reference proteome</keyword>
<comment type="subcellular location">
    <subcellularLocation>
        <location evidence="1">Lipid droplet</location>
    </subcellularLocation>
    <subcellularLocation>
        <location evidence="2">Secreted</location>
    </subcellularLocation>
</comment>
<evidence type="ECO:0000313" key="18">
    <source>
        <dbReference type="Ensembl" id="ENSRNOP00000031241.7"/>
    </source>
</evidence>
<name>A0A8J8YGQ6_RAT</name>
<dbReference type="Proteomes" id="UP000002494">
    <property type="component" value="Chromosome 12"/>
</dbReference>
<dbReference type="PANTHER" id="PTHR24320">
    <property type="entry name" value="RETINOL DEHYDROGENASE"/>
    <property type="match status" value="1"/>
</dbReference>
<evidence type="ECO:0000256" key="17">
    <source>
        <dbReference type="ARBA" id="ARBA00093592"/>
    </source>
</evidence>
<dbReference type="GO" id="GO:0160196">
    <property type="term" value="F:polyprenol dehydrogenase (NAD+) activity"/>
    <property type="evidence" value="ECO:0000266"/>
    <property type="project" value="RGD"/>
</dbReference>
<evidence type="ECO:0000256" key="8">
    <source>
        <dbReference type="ARBA" id="ARBA00023002"/>
    </source>
</evidence>
<evidence type="ECO:0000256" key="9">
    <source>
        <dbReference type="ARBA" id="ARBA00023027"/>
    </source>
</evidence>
<dbReference type="GeneTree" id="ENSGT00940000164022"/>
<comment type="catalytic activity">
    <reaction evidence="13">
        <text>a di-trans,poly-cis-dolichol + NAD(+) = a di-trans,poly-cis-dolichal + NADH + H(+)</text>
        <dbReference type="Rhea" id="RHEA:80735"/>
        <dbReference type="Rhea" id="RHEA-COMP:19495"/>
        <dbReference type="Rhea" id="RHEA-COMP:19537"/>
        <dbReference type="ChEBI" id="CHEBI:15378"/>
        <dbReference type="ChEBI" id="CHEBI:16091"/>
        <dbReference type="ChEBI" id="CHEBI:57540"/>
        <dbReference type="ChEBI" id="CHEBI:57945"/>
        <dbReference type="ChEBI" id="CHEBI:231637"/>
        <dbReference type="EC" id="1.1.1.441"/>
    </reaction>
    <physiologicalReaction direction="right-to-left" evidence="13">
        <dbReference type="Rhea" id="RHEA:80737"/>
    </physiologicalReaction>
</comment>
<evidence type="ECO:0000256" key="7">
    <source>
        <dbReference type="ARBA" id="ARBA00022857"/>
    </source>
</evidence>
<evidence type="ECO:0000313" key="19">
    <source>
        <dbReference type="Proteomes" id="UP000002494"/>
    </source>
</evidence>
<protein>
    <recommendedName>
        <fullName evidence="11">Polyprenol dehydrogenase</fullName>
        <ecNumber evidence="17">1.1.1.441</ecNumber>
    </recommendedName>
    <alternativeName>
        <fullName evidence="12">Dolichal reductase</fullName>
    </alternativeName>
</protein>
<comment type="catalytic activity">
    <reaction evidence="16">
        <text>a di-trans,poly-cis-polyprenol + NADP(+) = a di-trans,poly-cis-polyprenal + NADPH + H(+)</text>
        <dbReference type="Rhea" id="RHEA:80723"/>
        <dbReference type="Rhea" id="RHEA-COMP:19496"/>
        <dbReference type="Rhea" id="RHEA-COMP:19536"/>
        <dbReference type="ChEBI" id="CHEBI:15378"/>
        <dbReference type="ChEBI" id="CHEBI:57783"/>
        <dbReference type="ChEBI" id="CHEBI:58349"/>
        <dbReference type="ChEBI" id="CHEBI:67132"/>
        <dbReference type="ChEBI" id="CHEBI:231623"/>
        <dbReference type="EC" id="1.1.1.441"/>
    </reaction>
    <physiologicalReaction direction="left-to-right" evidence="16">
        <dbReference type="Rhea" id="RHEA:80724"/>
    </physiologicalReaction>
</comment>
<proteinExistence type="evidence at protein level"/>
<keyword evidence="21" id="KW-1267">Proteomics identification</keyword>
<dbReference type="RefSeq" id="NP_001387848.1">
    <property type="nucleotide sequence ID" value="NM_001400919.1"/>
</dbReference>
<dbReference type="GeneID" id="288525"/>
<dbReference type="OrthoDB" id="191139at2759"/>
<dbReference type="FunFam" id="3.40.50.720:FF:000490">
    <property type="entry name" value="Dehydrogenase/reductase SDR family member on chromosome X"/>
    <property type="match status" value="1"/>
</dbReference>
<evidence type="ECO:0000313" key="20">
    <source>
        <dbReference type="RGD" id="1305017"/>
    </source>
</evidence>
<evidence type="ECO:0000256" key="3">
    <source>
        <dbReference type="ARBA" id="ARBA00004922"/>
    </source>
</evidence>
<dbReference type="Pfam" id="PF00106">
    <property type="entry name" value="adh_short"/>
    <property type="match status" value="1"/>
</dbReference>
<keyword evidence="5" id="KW-0964">Secreted</keyword>
<dbReference type="Ensembl" id="ENSRNOT00000029485.8">
    <property type="protein sequence ID" value="ENSRNOP00000031241.7"/>
    <property type="gene ID" value="ENSRNOG00000028323.8"/>
</dbReference>
<evidence type="ECO:0000256" key="1">
    <source>
        <dbReference type="ARBA" id="ARBA00004502"/>
    </source>
</evidence>
<dbReference type="GO" id="GO:0005576">
    <property type="term" value="C:extracellular region"/>
    <property type="evidence" value="ECO:0000266"/>
    <property type="project" value="RGD"/>
</dbReference>
<evidence type="ECO:0000256" key="14">
    <source>
        <dbReference type="ARBA" id="ARBA00093201"/>
    </source>
</evidence>
<sequence>MLAALWAALRVYAVGVAVTMVQLLRRLRGGFRPPELPLQADRVAIVTGATRGVGLSTACQLARLGMRVIVAGNDEHRGHEVVARIQEESGPESAHFLFLDLASLSSVRSFVRNFEATALPLHLLINNAGVMLDPSGNTKDGFERHVGVNFLGHFLLTSLLLPALRASGHQGRKSRVITVCSSTHWVGQADVARLLGQSPAPCALAAYAGSKLALALFSLRLQRLLSALGDPVTANIVDPGVVDTALFAHAGWGTRAVQRFLGWLLFKTPDEGAWTSVYAAASPKLEGIGGRYLRDEAEAEVLGAARDLELQGHLWAESCRLTGAAWVAVGE</sequence>
<dbReference type="OMA" id="HYAARDR"/>